<dbReference type="RefSeq" id="WP_093499977.1">
    <property type="nucleotide sequence ID" value="NZ_BSSG01000001.1"/>
</dbReference>
<protein>
    <submittedName>
        <fullName evidence="2">Pimeloyl-[acyl-carrier protein] methyl ester esterase</fullName>
    </submittedName>
</protein>
<dbReference type="EMBL" id="FOMO01000001">
    <property type="protein sequence ID" value="SFD32501.1"/>
    <property type="molecule type" value="Genomic_DNA"/>
</dbReference>
<dbReference type="SUPFAM" id="SSF53474">
    <property type="entry name" value="alpha/beta-Hydrolases"/>
    <property type="match status" value="1"/>
</dbReference>
<dbReference type="InterPro" id="IPR029058">
    <property type="entry name" value="AB_hydrolase_fold"/>
</dbReference>
<gene>
    <name evidence="2" type="ORF">SAMN05216372_101117</name>
</gene>
<reference evidence="3" key="1">
    <citation type="submission" date="2016-10" db="EMBL/GenBank/DDBJ databases">
        <authorList>
            <person name="Varghese N."/>
            <person name="Submissions S."/>
        </authorList>
    </citation>
    <scope>NUCLEOTIDE SEQUENCE [LARGE SCALE GENOMIC DNA]</scope>
    <source>
        <strain evidence="3">JCM 2783</strain>
    </source>
</reference>
<dbReference type="Pfam" id="PF12697">
    <property type="entry name" value="Abhydrolase_6"/>
    <property type="match status" value="1"/>
</dbReference>
<name>A0A1I1RDR4_PSEOC</name>
<dbReference type="AlphaFoldDB" id="A0A1I1RDR4"/>
<keyword evidence="3" id="KW-1185">Reference proteome</keyword>
<dbReference type="Proteomes" id="UP000243950">
    <property type="component" value="Unassembled WGS sequence"/>
</dbReference>
<organism evidence="2 3">
    <name type="scientific">Pseudomonas straminea</name>
    <dbReference type="NCBI Taxonomy" id="47882"/>
    <lineage>
        <taxon>Bacteria</taxon>
        <taxon>Pseudomonadati</taxon>
        <taxon>Pseudomonadota</taxon>
        <taxon>Gammaproteobacteria</taxon>
        <taxon>Pseudomonadales</taxon>
        <taxon>Pseudomonadaceae</taxon>
        <taxon>Phytopseudomonas</taxon>
    </lineage>
</organism>
<evidence type="ECO:0000313" key="3">
    <source>
        <dbReference type="Proteomes" id="UP000243950"/>
    </source>
</evidence>
<evidence type="ECO:0000259" key="1">
    <source>
        <dbReference type="Pfam" id="PF12697"/>
    </source>
</evidence>
<dbReference type="InterPro" id="IPR000073">
    <property type="entry name" value="AB_hydrolase_1"/>
</dbReference>
<sequence length="235" mass="24814">MRPSLILLPGWGLGNAPLQPLAAALADQAQVAIEPLPAFEHADSERWLDALDERLPRGVWLGGWSLGGMLATLLAARRGADCPGLLTVASNARFTASEAWPAAMPAATFEAFREAYTLNPATTLKRFAMLCSQGAVDFRGLSRRLLEQADGSDSLAGLDLLAALDTREALQQFSGPQLHLFAADDALVPGAAAVAIRALQPVAEVRQIEGASHALVIEQVGEVSAAIARFMEAQP</sequence>
<evidence type="ECO:0000313" key="2">
    <source>
        <dbReference type="EMBL" id="SFD32501.1"/>
    </source>
</evidence>
<feature type="domain" description="AB hydrolase-1" evidence="1">
    <location>
        <begin position="5"/>
        <end position="224"/>
    </location>
</feature>
<proteinExistence type="predicted"/>
<dbReference type="Gene3D" id="3.40.50.1820">
    <property type="entry name" value="alpha/beta hydrolase"/>
    <property type="match status" value="1"/>
</dbReference>
<accession>A0A1I1RDR4</accession>